<feature type="transmembrane region" description="Helical" evidence="6">
    <location>
        <begin position="318"/>
        <end position="336"/>
    </location>
</feature>
<dbReference type="Gene3D" id="1.20.1250.20">
    <property type="entry name" value="MFS general substrate transporter like domains"/>
    <property type="match status" value="1"/>
</dbReference>
<comment type="caution">
    <text evidence="8">The sequence shown here is derived from an EMBL/GenBank/DDBJ whole genome shotgun (WGS) entry which is preliminary data.</text>
</comment>
<dbReference type="InterPro" id="IPR036259">
    <property type="entry name" value="MFS_trans_sf"/>
</dbReference>
<dbReference type="PANTHER" id="PTHR42718">
    <property type="entry name" value="MAJOR FACILITATOR SUPERFAMILY MULTIDRUG TRANSPORTER MFSC"/>
    <property type="match status" value="1"/>
</dbReference>
<feature type="transmembrane region" description="Helical" evidence="6">
    <location>
        <begin position="103"/>
        <end position="123"/>
    </location>
</feature>
<name>A0A9W9FGV3_9EURO</name>
<evidence type="ECO:0000259" key="7">
    <source>
        <dbReference type="PROSITE" id="PS50850"/>
    </source>
</evidence>
<feature type="transmembrane region" description="Helical" evidence="6">
    <location>
        <begin position="214"/>
        <end position="234"/>
    </location>
</feature>
<dbReference type="EMBL" id="JAPQKI010000005">
    <property type="protein sequence ID" value="KAJ5099894.1"/>
    <property type="molecule type" value="Genomic_DNA"/>
</dbReference>
<feature type="transmembrane region" description="Helical" evidence="6">
    <location>
        <begin position="357"/>
        <end position="383"/>
    </location>
</feature>
<reference evidence="8" key="1">
    <citation type="submission" date="2022-11" db="EMBL/GenBank/DDBJ databases">
        <authorList>
            <person name="Petersen C."/>
        </authorList>
    </citation>
    <scope>NUCLEOTIDE SEQUENCE</scope>
    <source>
        <strain evidence="8">IBT 30761</strain>
    </source>
</reference>
<reference evidence="8" key="2">
    <citation type="journal article" date="2023" name="IMA Fungus">
        <title>Comparative genomic study of the Penicillium genus elucidates a diverse pangenome and 15 lateral gene transfer events.</title>
        <authorList>
            <person name="Petersen C."/>
            <person name="Sorensen T."/>
            <person name="Nielsen M.R."/>
            <person name="Sondergaard T.E."/>
            <person name="Sorensen J.L."/>
            <person name="Fitzpatrick D.A."/>
            <person name="Frisvad J.C."/>
            <person name="Nielsen K.L."/>
        </authorList>
    </citation>
    <scope>NUCLEOTIDE SEQUENCE</scope>
    <source>
        <strain evidence="8">IBT 30761</strain>
    </source>
</reference>
<evidence type="ECO:0000256" key="2">
    <source>
        <dbReference type="ARBA" id="ARBA00022692"/>
    </source>
</evidence>
<evidence type="ECO:0000256" key="5">
    <source>
        <dbReference type="SAM" id="MobiDB-lite"/>
    </source>
</evidence>
<proteinExistence type="predicted"/>
<feature type="domain" description="Major facilitator superfamily (MFS) profile" evidence="7">
    <location>
        <begin position="67"/>
        <end position="558"/>
    </location>
</feature>
<dbReference type="Gene3D" id="1.20.1720.10">
    <property type="entry name" value="Multidrug resistance protein D"/>
    <property type="match status" value="1"/>
</dbReference>
<dbReference type="GO" id="GO:0016020">
    <property type="term" value="C:membrane"/>
    <property type="evidence" value="ECO:0007669"/>
    <property type="project" value="UniProtKB-SubCell"/>
</dbReference>
<feature type="transmembrane region" description="Helical" evidence="6">
    <location>
        <begin position="485"/>
        <end position="513"/>
    </location>
</feature>
<keyword evidence="4 6" id="KW-0472">Membrane</keyword>
<gene>
    <name evidence="8" type="ORF">N7532_006895</name>
</gene>
<feature type="transmembrane region" description="Helical" evidence="6">
    <location>
        <begin position="284"/>
        <end position="306"/>
    </location>
</feature>
<evidence type="ECO:0000313" key="8">
    <source>
        <dbReference type="EMBL" id="KAJ5099894.1"/>
    </source>
</evidence>
<dbReference type="InterPro" id="IPR011701">
    <property type="entry name" value="MFS"/>
</dbReference>
<feature type="transmembrane region" description="Helical" evidence="6">
    <location>
        <begin position="447"/>
        <end position="473"/>
    </location>
</feature>
<evidence type="ECO:0000313" key="9">
    <source>
        <dbReference type="Proteomes" id="UP001149074"/>
    </source>
</evidence>
<feature type="transmembrane region" description="Helical" evidence="6">
    <location>
        <begin position="246"/>
        <end position="264"/>
    </location>
</feature>
<comment type="subcellular location">
    <subcellularLocation>
        <location evidence="1">Membrane</location>
        <topology evidence="1">Multi-pass membrane protein</topology>
    </subcellularLocation>
</comment>
<dbReference type="OrthoDB" id="2130629at2759"/>
<feature type="transmembrane region" description="Helical" evidence="6">
    <location>
        <begin position="423"/>
        <end position="441"/>
    </location>
</feature>
<dbReference type="Pfam" id="PF07690">
    <property type="entry name" value="MFS_1"/>
    <property type="match status" value="1"/>
</dbReference>
<dbReference type="RefSeq" id="XP_056475548.1">
    <property type="nucleotide sequence ID" value="XM_056619389.1"/>
</dbReference>
<keyword evidence="9" id="KW-1185">Reference proteome</keyword>
<evidence type="ECO:0000256" key="3">
    <source>
        <dbReference type="ARBA" id="ARBA00022989"/>
    </source>
</evidence>
<keyword evidence="2 6" id="KW-0812">Transmembrane</keyword>
<feature type="transmembrane region" description="Helical" evidence="6">
    <location>
        <begin position="395"/>
        <end position="416"/>
    </location>
</feature>
<feature type="transmembrane region" description="Helical" evidence="6">
    <location>
        <begin position="181"/>
        <end position="202"/>
    </location>
</feature>
<dbReference type="PROSITE" id="PS50850">
    <property type="entry name" value="MFS"/>
    <property type="match status" value="1"/>
</dbReference>
<feature type="region of interest" description="Disordered" evidence="5">
    <location>
        <begin position="25"/>
        <end position="53"/>
    </location>
</feature>
<dbReference type="Proteomes" id="UP001149074">
    <property type="component" value="Unassembled WGS sequence"/>
</dbReference>
<evidence type="ECO:0000256" key="4">
    <source>
        <dbReference type="ARBA" id="ARBA00023136"/>
    </source>
</evidence>
<feature type="transmembrane region" description="Helical" evidence="6">
    <location>
        <begin position="155"/>
        <end position="175"/>
    </location>
</feature>
<dbReference type="SUPFAM" id="SSF103473">
    <property type="entry name" value="MFS general substrate transporter"/>
    <property type="match status" value="1"/>
</dbReference>
<dbReference type="AlphaFoldDB" id="A0A9W9FGV3"/>
<dbReference type="InterPro" id="IPR020846">
    <property type="entry name" value="MFS_dom"/>
</dbReference>
<dbReference type="PANTHER" id="PTHR42718:SF27">
    <property type="entry name" value="TRANSPORTER, PUTATIVE-RELATED"/>
    <property type="match status" value="1"/>
</dbReference>
<dbReference type="GeneID" id="81358368"/>
<feature type="transmembrane region" description="Helical" evidence="6">
    <location>
        <begin position="64"/>
        <end position="91"/>
    </location>
</feature>
<organism evidence="8 9">
    <name type="scientific">Penicillium argentinense</name>
    <dbReference type="NCBI Taxonomy" id="1131581"/>
    <lineage>
        <taxon>Eukaryota</taxon>
        <taxon>Fungi</taxon>
        <taxon>Dikarya</taxon>
        <taxon>Ascomycota</taxon>
        <taxon>Pezizomycotina</taxon>
        <taxon>Eurotiomycetes</taxon>
        <taxon>Eurotiomycetidae</taxon>
        <taxon>Eurotiales</taxon>
        <taxon>Aspergillaceae</taxon>
        <taxon>Penicillium</taxon>
    </lineage>
</organism>
<evidence type="ECO:0000256" key="6">
    <source>
        <dbReference type="SAM" id="Phobius"/>
    </source>
</evidence>
<dbReference type="GO" id="GO:0022857">
    <property type="term" value="F:transmembrane transporter activity"/>
    <property type="evidence" value="ECO:0007669"/>
    <property type="project" value="InterPro"/>
</dbReference>
<feature type="transmembrane region" description="Helical" evidence="6">
    <location>
        <begin position="533"/>
        <end position="553"/>
    </location>
</feature>
<sequence length="564" mass="60970">MATVVLTHSQTAPLGVDDSRQVSSLWSSENLQPEPRPRSLLSEGQTPSDGTHDSQYVELSRTRAIILIATLTGITFVGSMSGGLLTVGLPWIAADLDLPDNLLLWYVLLRFLKGGEVLASLLLTPSAILNSNYSLANGCCLLLSGSLADFIGNRVINLIGCFAMGIFILACSVAQTGIQMILFRTFQGVATSMCLPTAFSILTDTMPIGKRRNIGFACLGLGQPFGFSVGLVLGGLFQSSSLGWRFGYYLCAGASFLLMAVNYFKLPKDRPREPITLRRLQTEIDWVGIILSSACLGIISYVFSAITDSPSNIRRPENIALLSVSGAMIPAFWYWMRWRENSGKSALIPNSLWNNTAFASICVMVLFSWAVLNGMETILSLFFQEVQDLSPIQAAIRFLPNIVIGIILNLATGLLVHRLHANWLVLITTVLSSGSPLLMAVIDPKWSWWYCAFWAVLLGPLSADVIFTVANLIIADSFSPKTQGLAGAVFNTIAQFGTSIGLTLFAIISASVTQGSSYGDKNSPDALMVGYRAVFWTCFGLMVAASGIGAWGLRKAGKVGLKRE</sequence>
<protein>
    <submittedName>
        <fullName evidence="8">Major facilitator superfamily domain-containing protein</fullName>
    </submittedName>
</protein>
<accession>A0A9W9FGV3</accession>
<keyword evidence="3 6" id="KW-1133">Transmembrane helix</keyword>
<evidence type="ECO:0000256" key="1">
    <source>
        <dbReference type="ARBA" id="ARBA00004141"/>
    </source>
</evidence>